<dbReference type="OrthoDB" id="5981048at2759"/>
<comment type="caution">
    <text evidence="1">The sequence shown here is derived from an EMBL/GenBank/DDBJ whole genome shotgun (WGS) entry which is preliminary data.</text>
</comment>
<sequence length="695" mass="80872">MAQNHLKQKKALLSLKNAHNDKQEDALSKKRTKIENAINYLLIDAVGWKNHYPFHNDGQQVVHTTFQIKITKKKEKQITYIQDGLILRIEKFHQNINLYLNLDQIQFFQWKGSKENETQSIVKQTGWWNGKTTNLGGICDEFGYKIGQWIEPCETYCSQYQMTYSGTYGKKGQRIGQWIYWYEQERIGGGNYDENGRKTGEWFEIHKSYDQYHQVIIIGQYNKGLKKGKWQVLDGNQIIGEGFYSENGQKIGKWTELSESFSYFTKLIFGGEYKNGLRIGKWLTFYMGTPVCNQYTKQNYDVIGGGFYNKFGLKEGYWVEYYEGGYKYRASFTIAGEYRKGLKNGIWRTIQYMDGKQNIVGGGNYDQNGKKFGKWIEITENGNFSLISQVGVYRQGVKFGQWDTYFLGNNKKIGGGCYNEQGLKSGKWIEQHEQNDVYKKIIYSGEYNQGKKFGYWETVKNENDQIQKIRGGFYNNQGQKIGQWIDLVKENTDELILMYGCYKDGEKNGQFTTFIQSQKQTKTQKIGGGYYIKGIKVGKWIEISEKYRNFDQIFHIGRYCAGINIGIWETSRNYQNAHQIMGFGYYNKFGIKQGKWIDPCRFSTSTNLVYMGQYSKGIKIGIWQFQFQQANKEIIIMDSGTYKDGIKDGKWIEMPPSLGTGRQITDQGCYNNGIKVGIWEKLFVGKPNFFDLLFD</sequence>
<keyword evidence="2" id="KW-1185">Reference proteome</keyword>
<name>A0A8S1P8M4_9CILI</name>
<accession>A0A8S1P8M4</accession>
<proteinExistence type="predicted"/>
<dbReference type="AlphaFoldDB" id="A0A8S1P8M4"/>
<gene>
    <name evidence="1" type="ORF">PSON_ATCC_30995.1.T0720007</name>
</gene>
<dbReference type="EMBL" id="CAJJDN010000072">
    <property type="protein sequence ID" value="CAD8099429.1"/>
    <property type="molecule type" value="Genomic_DNA"/>
</dbReference>
<evidence type="ECO:0000313" key="2">
    <source>
        <dbReference type="Proteomes" id="UP000692954"/>
    </source>
</evidence>
<protein>
    <submittedName>
        <fullName evidence="1">Uncharacterized protein</fullName>
    </submittedName>
</protein>
<evidence type="ECO:0000313" key="1">
    <source>
        <dbReference type="EMBL" id="CAD8099429.1"/>
    </source>
</evidence>
<dbReference type="Proteomes" id="UP000692954">
    <property type="component" value="Unassembled WGS sequence"/>
</dbReference>
<reference evidence="1" key="1">
    <citation type="submission" date="2021-01" db="EMBL/GenBank/DDBJ databases">
        <authorList>
            <consortium name="Genoscope - CEA"/>
            <person name="William W."/>
        </authorList>
    </citation>
    <scope>NUCLEOTIDE SEQUENCE</scope>
</reference>
<dbReference type="PANTHER" id="PTHR33706:SF1">
    <property type="entry name" value="TPR REPEAT PROTEIN"/>
    <property type="match status" value="1"/>
</dbReference>
<organism evidence="1 2">
    <name type="scientific">Paramecium sonneborni</name>
    <dbReference type="NCBI Taxonomy" id="65129"/>
    <lineage>
        <taxon>Eukaryota</taxon>
        <taxon>Sar</taxon>
        <taxon>Alveolata</taxon>
        <taxon>Ciliophora</taxon>
        <taxon>Intramacronucleata</taxon>
        <taxon>Oligohymenophorea</taxon>
        <taxon>Peniculida</taxon>
        <taxon>Parameciidae</taxon>
        <taxon>Paramecium</taxon>
    </lineage>
</organism>
<dbReference type="PANTHER" id="PTHR33706">
    <property type="entry name" value="MORN VARIANT REPEAT PROTEIN"/>
    <property type="match status" value="1"/>
</dbReference>